<protein>
    <recommendedName>
        <fullName evidence="11">G-protein coupled receptors family 1 profile domain-containing protein</fullName>
    </recommendedName>
</protein>
<gene>
    <name evidence="12" type="ORF">PEVE_00003121</name>
</gene>
<keyword evidence="7" id="KW-0675">Receptor</keyword>
<evidence type="ECO:0000256" key="9">
    <source>
        <dbReference type="ARBA" id="ARBA00023224"/>
    </source>
</evidence>
<evidence type="ECO:0000256" key="6">
    <source>
        <dbReference type="ARBA" id="ARBA00023136"/>
    </source>
</evidence>
<evidence type="ECO:0000256" key="3">
    <source>
        <dbReference type="ARBA" id="ARBA00022692"/>
    </source>
</evidence>
<dbReference type="EMBL" id="CALNXI010001186">
    <property type="protein sequence ID" value="CAH3159204.1"/>
    <property type="molecule type" value="Genomic_DNA"/>
</dbReference>
<feature type="transmembrane region" description="Helical" evidence="10">
    <location>
        <begin position="230"/>
        <end position="251"/>
    </location>
</feature>
<feature type="transmembrane region" description="Helical" evidence="10">
    <location>
        <begin position="57"/>
        <end position="82"/>
    </location>
</feature>
<dbReference type="Pfam" id="PF00001">
    <property type="entry name" value="7tm_1"/>
    <property type="match status" value="2"/>
</dbReference>
<evidence type="ECO:0000256" key="1">
    <source>
        <dbReference type="ARBA" id="ARBA00004651"/>
    </source>
</evidence>
<feature type="transmembrane region" description="Helical" evidence="10">
    <location>
        <begin position="373"/>
        <end position="398"/>
    </location>
</feature>
<feature type="transmembrane region" description="Helical" evidence="10">
    <location>
        <begin position="94"/>
        <end position="118"/>
    </location>
</feature>
<dbReference type="PROSITE" id="PS50262">
    <property type="entry name" value="G_PROTEIN_RECEP_F1_2"/>
    <property type="match status" value="2"/>
</dbReference>
<evidence type="ECO:0000256" key="7">
    <source>
        <dbReference type="ARBA" id="ARBA00023170"/>
    </source>
</evidence>
<keyword evidence="9" id="KW-0807">Transducer</keyword>
<feature type="transmembrane region" description="Helical" evidence="10">
    <location>
        <begin position="587"/>
        <end position="607"/>
    </location>
</feature>
<dbReference type="InterPro" id="IPR017452">
    <property type="entry name" value="GPCR_Rhodpsn_7TM"/>
</dbReference>
<feature type="transmembrane region" description="Helical" evidence="10">
    <location>
        <begin position="311"/>
        <end position="327"/>
    </location>
</feature>
<keyword evidence="13" id="KW-1185">Reference proteome</keyword>
<evidence type="ECO:0000256" key="2">
    <source>
        <dbReference type="ARBA" id="ARBA00022475"/>
    </source>
</evidence>
<dbReference type="CDD" id="cd00637">
    <property type="entry name" value="7tm_classA_rhodopsin-like"/>
    <property type="match status" value="2"/>
</dbReference>
<feature type="domain" description="G-protein coupled receptors family 1 profile" evidence="11">
    <location>
        <begin position="353"/>
        <end position="604"/>
    </location>
</feature>
<comment type="caution">
    <text evidence="12">The sequence shown here is derived from an EMBL/GenBank/DDBJ whole genome shotgun (WGS) entry which is preliminary data.</text>
</comment>
<evidence type="ECO:0000256" key="5">
    <source>
        <dbReference type="ARBA" id="ARBA00023040"/>
    </source>
</evidence>
<comment type="subcellular location">
    <subcellularLocation>
        <location evidence="1">Cell membrane</location>
        <topology evidence="1">Multi-pass membrane protein</topology>
    </subcellularLocation>
</comment>
<dbReference type="Gene3D" id="1.20.1070.10">
    <property type="entry name" value="Rhodopsin 7-helix transmembrane proteins"/>
    <property type="match status" value="2"/>
</dbReference>
<proteinExistence type="predicted"/>
<feature type="transmembrane region" description="Helical" evidence="10">
    <location>
        <begin position="173"/>
        <end position="200"/>
    </location>
</feature>
<feature type="transmembrane region" description="Helical" evidence="10">
    <location>
        <begin position="271"/>
        <end position="291"/>
    </location>
</feature>
<keyword evidence="5" id="KW-0297">G-protein coupled receptor</keyword>
<dbReference type="PANTHER" id="PTHR24246:SF27">
    <property type="entry name" value="ADENOSINE RECEPTOR, ISOFORM A"/>
    <property type="match status" value="1"/>
</dbReference>
<evidence type="ECO:0000313" key="12">
    <source>
        <dbReference type="EMBL" id="CAH3159204.1"/>
    </source>
</evidence>
<evidence type="ECO:0000256" key="10">
    <source>
        <dbReference type="SAM" id="Phobius"/>
    </source>
</evidence>
<feature type="transmembrane region" description="Helical" evidence="10">
    <location>
        <begin position="455"/>
        <end position="477"/>
    </location>
</feature>
<dbReference type="SUPFAM" id="SSF81321">
    <property type="entry name" value="Family A G protein-coupled receptor-like"/>
    <property type="match status" value="2"/>
</dbReference>
<evidence type="ECO:0000256" key="8">
    <source>
        <dbReference type="ARBA" id="ARBA00023180"/>
    </source>
</evidence>
<sequence length="620" mass="70493">MMNISTATVSPNIPNAKGVNGQAIAQLLPLALLIIVANGLVLILFSKRRELHTPPNYVLLSLAICDLMNGLVNIPLFIIVAFTPVITSGEVKFYLVYLVGVLHHLTAISACYHILAVTTEKYLAIIWPVRHRSISVKKVAIVLIIIWLVSVIVAFIPFSWLHLEFRDIQAKFSLAHVALCLVAVFLLPYSFMIYAFVVIFKKISSPSKIKDNVSSRPHISRRQAAAEKRCLILFALMATFFLACWLPWFILTLFHRIKHEIKVDNLEIPSHVFVLVRYTSSIFNPLLYTFFRRDFKTALKSFLKKKTNEDFPIKYFVLLSSSLNLSPNIPNAKGVNGQAIAQLLPLALLIIVANGLVLILFSKRRELHTPPNYVLLSLAICDLMNGLVNIPLFIIVAFTPVITSGEVKFYLVYLVGVLHHLTAISACYHILAVTTEKYLAIIWPVRHRSISVKKVAIVLIIIWLVSVIVAFIPFSWLHLEFRDIQAKFSLAHIALCLVAVFLLPYSFMIYAFVVIFKKISSPSKIKDNVSSRPHISRRQAAAEKRCLILFALMATFFLACWLPWFILTLFHRIKHEIKVDNLEIPSHVFVLVRYTSSIFNPLLYTFFRRDFKTALKSFLK</sequence>
<feature type="transmembrane region" description="Helical" evidence="10">
    <location>
        <begin position="489"/>
        <end position="516"/>
    </location>
</feature>
<feature type="transmembrane region" description="Helical" evidence="10">
    <location>
        <begin position="339"/>
        <end position="361"/>
    </location>
</feature>
<evidence type="ECO:0000313" key="13">
    <source>
        <dbReference type="Proteomes" id="UP001159427"/>
    </source>
</evidence>
<organism evidence="12 13">
    <name type="scientific">Porites evermanni</name>
    <dbReference type="NCBI Taxonomy" id="104178"/>
    <lineage>
        <taxon>Eukaryota</taxon>
        <taxon>Metazoa</taxon>
        <taxon>Cnidaria</taxon>
        <taxon>Anthozoa</taxon>
        <taxon>Hexacorallia</taxon>
        <taxon>Scleractinia</taxon>
        <taxon>Fungiina</taxon>
        <taxon>Poritidae</taxon>
        <taxon>Porites</taxon>
    </lineage>
</organism>
<dbReference type="InterPro" id="IPR000276">
    <property type="entry name" value="GPCR_Rhodpsn"/>
</dbReference>
<keyword evidence="2" id="KW-1003">Cell membrane</keyword>
<keyword evidence="4 10" id="KW-1133">Transmembrane helix</keyword>
<evidence type="ECO:0000259" key="11">
    <source>
        <dbReference type="PROSITE" id="PS50262"/>
    </source>
</evidence>
<keyword evidence="8" id="KW-0325">Glycoprotein</keyword>
<feature type="transmembrane region" description="Helical" evidence="10">
    <location>
        <begin position="23"/>
        <end position="45"/>
    </location>
</feature>
<feature type="transmembrane region" description="Helical" evidence="10">
    <location>
        <begin position="139"/>
        <end position="161"/>
    </location>
</feature>
<dbReference type="Proteomes" id="UP001159427">
    <property type="component" value="Unassembled WGS sequence"/>
</dbReference>
<keyword evidence="6 10" id="KW-0472">Membrane</keyword>
<dbReference type="PRINTS" id="PR00237">
    <property type="entry name" value="GPCRRHODOPSN"/>
</dbReference>
<accession>A0ABN8Q8Z3</accession>
<feature type="domain" description="G-protein coupled receptors family 1 profile" evidence="11">
    <location>
        <begin position="37"/>
        <end position="288"/>
    </location>
</feature>
<feature type="non-terminal residue" evidence="12">
    <location>
        <position position="620"/>
    </location>
</feature>
<feature type="transmembrane region" description="Helical" evidence="10">
    <location>
        <begin position="410"/>
        <end position="434"/>
    </location>
</feature>
<evidence type="ECO:0000256" key="4">
    <source>
        <dbReference type="ARBA" id="ARBA00022989"/>
    </source>
</evidence>
<name>A0ABN8Q8Z3_9CNID</name>
<feature type="transmembrane region" description="Helical" evidence="10">
    <location>
        <begin position="546"/>
        <end position="567"/>
    </location>
</feature>
<dbReference type="PANTHER" id="PTHR24246">
    <property type="entry name" value="OLFACTORY RECEPTOR AND ADENOSINE RECEPTOR"/>
    <property type="match status" value="1"/>
</dbReference>
<keyword evidence="3 10" id="KW-0812">Transmembrane</keyword>
<reference evidence="12 13" key="1">
    <citation type="submission" date="2022-05" db="EMBL/GenBank/DDBJ databases">
        <authorList>
            <consortium name="Genoscope - CEA"/>
            <person name="William W."/>
        </authorList>
    </citation>
    <scope>NUCLEOTIDE SEQUENCE [LARGE SCALE GENOMIC DNA]</scope>
</reference>